<dbReference type="PROSITE" id="PS51471">
    <property type="entry name" value="FE2OG_OXY"/>
    <property type="match status" value="1"/>
</dbReference>
<dbReference type="InterPro" id="IPR045054">
    <property type="entry name" value="P4HA-like"/>
</dbReference>
<dbReference type="GO" id="GO:0004656">
    <property type="term" value="F:procollagen-proline 4-dioxygenase activity"/>
    <property type="evidence" value="ECO:0007669"/>
    <property type="project" value="TreeGrafter"/>
</dbReference>
<keyword evidence="8" id="KW-1185">Reference proteome</keyword>
<dbReference type="Gene3D" id="2.60.120.620">
    <property type="entry name" value="q2cbj1_9rhob like domain"/>
    <property type="match status" value="1"/>
</dbReference>
<proteinExistence type="predicted"/>
<dbReference type="PANTHER" id="PTHR10869:SF241">
    <property type="entry name" value="FE2OG DIOXYGENASE DOMAIN-CONTAINING PROTEIN"/>
    <property type="match status" value="1"/>
</dbReference>
<dbReference type="AlphaFoldDB" id="A0A6A6PNB3"/>
<sequence length="265" mass="29900">MAFNAQPPVALLDSLRRPSPSTCWTEQVDFKALGFSEHKDAFALIIHSLLTPEECDEIRTAAETIAQGRWDAALVNAGGHMVLASGVRHCDRIMWDSPELAEALLVRVRPYIPSDIATLENSPHITSDDPVWSSGTWRMSRLNDRLRFLRYRPGMYFRQHSDGFYVTPDESEVSFLTVHLYLRGSPELKGGATRFFGEDRPGHVNEYDVDPSPGSCFIFQHHDLVHSGEDVLEGTKYTMRTDIMYRQVGHISGEARADCQTTKES</sequence>
<dbReference type="GO" id="GO:0005506">
    <property type="term" value="F:iron ion binding"/>
    <property type="evidence" value="ECO:0007669"/>
    <property type="project" value="InterPro"/>
</dbReference>
<keyword evidence="5" id="KW-0408">Iron</keyword>
<evidence type="ECO:0000259" key="6">
    <source>
        <dbReference type="PROSITE" id="PS51471"/>
    </source>
</evidence>
<dbReference type="InterPro" id="IPR044862">
    <property type="entry name" value="Pro_4_hyd_alph_FE2OG_OXY"/>
</dbReference>
<feature type="domain" description="Fe2OG dioxygenase" evidence="6">
    <location>
        <begin position="142"/>
        <end position="249"/>
    </location>
</feature>
<evidence type="ECO:0000256" key="2">
    <source>
        <dbReference type="ARBA" id="ARBA00022723"/>
    </source>
</evidence>
<evidence type="ECO:0000256" key="3">
    <source>
        <dbReference type="ARBA" id="ARBA00022964"/>
    </source>
</evidence>
<dbReference type="Proteomes" id="UP000799767">
    <property type="component" value="Unassembled WGS sequence"/>
</dbReference>
<name>A0A6A6PNB3_9PEZI</name>
<dbReference type="SMART" id="SM00702">
    <property type="entry name" value="P4Hc"/>
    <property type="match status" value="1"/>
</dbReference>
<dbReference type="PANTHER" id="PTHR10869">
    <property type="entry name" value="PROLYL 4-HYDROXYLASE ALPHA SUBUNIT"/>
    <property type="match status" value="1"/>
</dbReference>
<keyword evidence="4" id="KW-0560">Oxidoreductase</keyword>
<dbReference type="InterPro" id="IPR006620">
    <property type="entry name" value="Pro_4_hyd_alph"/>
</dbReference>
<dbReference type="GeneID" id="54475269"/>
<evidence type="ECO:0000256" key="5">
    <source>
        <dbReference type="ARBA" id="ARBA00023004"/>
    </source>
</evidence>
<evidence type="ECO:0000313" key="7">
    <source>
        <dbReference type="EMBL" id="KAF2481559.1"/>
    </source>
</evidence>
<gene>
    <name evidence="7" type="ORF">BDY17DRAFT_301532</name>
</gene>
<dbReference type="InterPro" id="IPR005123">
    <property type="entry name" value="Oxoglu/Fe-dep_dioxygenase_dom"/>
</dbReference>
<dbReference type="GO" id="GO:0031418">
    <property type="term" value="F:L-ascorbic acid binding"/>
    <property type="evidence" value="ECO:0007669"/>
    <property type="project" value="InterPro"/>
</dbReference>
<dbReference type="GO" id="GO:0005783">
    <property type="term" value="C:endoplasmic reticulum"/>
    <property type="evidence" value="ECO:0007669"/>
    <property type="project" value="TreeGrafter"/>
</dbReference>
<dbReference type="OrthoDB" id="69177at2759"/>
<protein>
    <recommendedName>
        <fullName evidence="6">Fe2OG dioxygenase domain-containing protein</fullName>
    </recommendedName>
</protein>
<keyword evidence="3" id="KW-0223">Dioxygenase</keyword>
<dbReference type="EMBL" id="MU001638">
    <property type="protein sequence ID" value="KAF2481559.1"/>
    <property type="molecule type" value="Genomic_DNA"/>
</dbReference>
<dbReference type="RefSeq" id="XP_033588129.1">
    <property type="nucleotide sequence ID" value="XM_033734267.1"/>
</dbReference>
<accession>A0A6A6PNB3</accession>
<reference evidence="7" key="1">
    <citation type="journal article" date="2020" name="Stud. Mycol.">
        <title>101 Dothideomycetes genomes: a test case for predicting lifestyles and emergence of pathogens.</title>
        <authorList>
            <person name="Haridas S."/>
            <person name="Albert R."/>
            <person name="Binder M."/>
            <person name="Bloem J."/>
            <person name="Labutti K."/>
            <person name="Salamov A."/>
            <person name="Andreopoulos B."/>
            <person name="Baker S."/>
            <person name="Barry K."/>
            <person name="Bills G."/>
            <person name="Bluhm B."/>
            <person name="Cannon C."/>
            <person name="Castanera R."/>
            <person name="Culley D."/>
            <person name="Daum C."/>
            <person name="Ezra D."/>
            <person name="Gonzalez J."/>
            <person name="Henrissat B."/>
            <person name="Kuo A."/>
            <person name="Liang C."/>
            <person name="Lipzen A."/>
            <person name="Lutzoni F."/>
            <person name="Magnuson J."/>
            <person name="Mondo S."/>
            <person name="Nolan M."/>
            <person name="Ohm R."/>
            <person name="Pangilinan J."/>
            <person name="Park H.-J."/>
            <person name="Ramirez L."/>
            <person name="Alfaro M."/>
            <person name="Sun H."/>
            <person name="Tritt A."/>
            <person name="Yoshinaga Y."/>
            <person name="Zwiers L.-H."/>
            <person name="Turgeon B."/>
            <person name="Goodwin S."/>
            <person name="Spatafora J."/>
            <person name="Crous P."/>
            <person name="Grigoriev I."/>
        </authorList>
    </citation>
    <scope>NUCLEOTIDE SEQUENCE</scope>
    <source>
        <strain evidence="7">CBS 113389</strain>
    </source>
</reference>
<dbReference type="Pfam" id="PF13640">
    <property type="entry name" value="2OG-FeII_Oxy_3"/>
    <property type="match status" value="1"/>
</dbReference>
<organism evidence="7 8">
    <name type="scientific">Neohortaea acidophila</name>
    <dbReference type="NCBI Taxonomy" id="245834"/>
    <lineage>
        <taxon>Eukaryota</taxon>
        <taxon>Fungi</taxon>
        <taxon>Dikarya</taxon>
        <taxon>Ascomycota</taxon>
        <taxon>Pezizomycotina</taxon>
        <taxon>Dothideomycetes</taxon>
        <taxon>Dothideomycetidae</taxon>
        <taxon>Mycosphaerellales</taxon>
        <taxon>Teratosphaeriaceae</taxon>
        <taxon>Neohortaea</taxon>
    </lineage>
</organism>
<keyword evidence="2" id="KW-0479">Metal-binding</keyword>
<comment type="cofactor">
    <cofactor evidence="1">
        <name>L-ascorbate</name>
        <dbReference type="ChEBI" id="CHEBI:38290"/>
    </cofactor>
</comment>
<evidence type="ECO:0000256" key="4">
    <source>
        <dbReference type="ARBA" id="ARBA00023002"/>
    </source>
</evidence>
<evidence type="ECO:0000256" key="1">
    <source>
        <dbReference type="ARBA" id="ARBA00001961"/>
    </source>
</evidence>
<evidence type="ECO:0000313" key="8">
    <source>
        <dbReference type="Proteomes" id="UP000799767"/>
    </source>
</evidence>